<dbReference type="EMBL" id="JAIFRP010000175">
    <property type="protein sequence ID" value="KAK2578779.1"/>
    <property type="molecule type" value="Genomic_DNA"/>
</dbReference>
<proteinExistence type="predicted"/>
<accession>A0AAD9VLE7</accession>
<sequence>MRGDESVNEYIARARNIASRSAALGHPIPDRELVFHIVRGIHPKLEKVNVAEDNRSLDTEAIVSKLNENGHRVILEDKQARIISREGSVIAEAYEESGIFIVKTNIVENTFLTSGVKQNTFIKQDAQNLKGGMTCSQML</sequence>
<evidence type="ECO:0000313" key="1">
    <source>
        <dbReference type="EMBL" id="KAK2578779.1"/>
    </source>
</evidence>
<dbReference type="AlphaFoldDB" id="A0AAD9VLE7"/>
<protein>
    <submittedName>
        <fullName evidence="1">Uncharacterized protein</fullName>
    </submittedName>
</protein>
<dbReference type="Proteomes" id="UP001258017">
    <property type="component" value="Unassembled WGS sequence"/>
</dbReference>
<gene>
    <name evidence="1" type="ORF">KPH14_008883</name>
</gene>
<organism evidence="1 2">
    <name type="scientific">Odynerus spinipes</name>
    <dbReference type="NCBI Taxonomy" id="1348599"/>
    <lineage>
        <taxon>Eukaryota</taxon>
        <taxon>Metazoa</taxon>
        <taxon>Ecdysozoa</taxon>
        <taxon>Arthropoda</taxon>
        <taxon>Hexapoda</taxon>
        <taxon>Insecta</taxon>
        <taxon>Pterygota</taxon>
        <taxon>Neoptera</taxon>
        <taxon>Endopterygota</taxon>
        <taxon>Hymenoptera</taxon>
        <taxon>Apocrita</taxon>
        <taxon>Aculeata</taxon>
        <taxon>Vespoidea</taxon>
        <taxon>Vespidae</taxon>
        <taxon>Eumeninae</taxon>
        <taxon>Odynerus</taxon>
    </lineage>
</organism>
<name>A0AAD9VLE7_9HYME</name>
<evidence type="ECO:0000313" key="2">
    <source>
        <dbReference type="Proteomes" id="UP001258017"/>
    </source>
</evidence>
<reference evidence="1" key="1">
    <citation type="submission" date="2021-08" db="EMBL/GenBank/DDBJ databases">
        <authorList>
            <person name="Misof B."/>
            <person name="Oliver O."/>
            <person name="Podsiadlowski L."/>
            <person name="Donath A."/>
            <person name="Peters R."/>
            <person name="Mayer C."/>
            <person name="Rust J."/>
            <person name="Gunkel S."/>
            <person name="Lesny P."/>
            <person name="Martin S."/>
            <person name="Oeyen J.P."/>
            <person name="Petersen M."/>
            <person name="Panagiotis P."/>
            <person name="Wilbrandt J."/>
            <person name="Tanja T."/>
        </authorList>
    </citation>
    <scope>NUCLEOTIDE SEQUENCE</scope>
    <source>
        <strain evidence="1">GBR_01_08_01A</strain>
        <tissue evidence="1">Thorax + abdomen</tissue>
    </source>
</reference>
<keyword evidence="2" id="KW-1185">Reference proteome</keyword>
<comment type="caution">
    <text evidence="1">The sequence shown here is derived from an EMBL/GenBank/DDBJ whole genome shotgun (WGS) entry which is preliminary data.</text>
</comment>
<reference evidence="1" key="2">
    <citation type="journal article" date="2023" name="Commun. Biol.">
        <title>Intrasexual cuticular hydrocarbon dimorphism in a wasp sheds light on hydrocarbon biosynthesis genes in Hymenoptera.</title>
        <authorList>
            <person name="Moris V.C."/>
            <person name="Podsiadlowski L."/>
            <person name="Martin S."/>
            <person name="Oeyen J.P."/>
            <person name="Donath A."/>
            <person name="Petersen M."/>
            <person name="Wilbrandt J."/>
            <person name="Misof B."/>
            <person name="Liedtke D."/>
            <person name="Thamm M."/>
            <person name="Scheiner R."/>
            <person name="Schmitt T."/>
            <person name="Niehuis O."/>
        </authorList>
    </citation>
    <scope>NUCLEOTIDE SEQUENCE</scope>
    <source>
        <strain evidence="1">GBR_01_08_01A</strain>
    </source>
</reference>